<dbReference type="Proteomes" id="UP000231658">
    <property type="component" value="Unassembled WGS sequence"/>
</dbReference>
<gene>
    <name evidence="3" type="ORF">MTBPR1_60030</name>
</gene>
<feature type="transmembrane region" description="Helical" evidence="1">
    <location>
        <begin position="424"/>
        <end position="447"/>
    </location>
</feature>
<keyword evidence="1" id="KW-0472">Membrane</keyword>
<keyword evidence="1" id="KW-1133">Transmembrane helix</keyword>
<dbReference type="OrthoDB" id="9801651at2"/>
<feature type="transmembrane region" description="Helical" evidence="1">
    <location>
        <begin position="39"/>
        <end position="65"/>
    </location>
</feature>
<dbReference type="PANTHER" id="PTHR30569">
    <property type="entry name" value="CYTOSINE TRANSPORTER CODB"/>
    <property type="match status" value="1"/>
</dbReference>
<sequence length="901" mass="100167">MGELNQPENREYNDFVNNEIIEDYSLRYSPSKFRTWSEFVVSNTAIGSISFLALEAIGASIALSYGFYNAFYGILVASLIIFIMGAPICYRVARHNIDIDLLTRAAGFGYLGSTVTSLIYASFCFIFFALEAAIMAQAIYLYTGLPLSLGYIFCSLIIVPVVFLGMTAISRLQMFTQPIWLILMIIPFIAIFHKEPDVLSVFLHISGDGGNDNAFSWYAFGTALGISLSLIAQIGEQADYLRFMPNKTKENRIKWWSAVILAGPGWAILGFLKQIGGILLAAIVLIGGASIVEAKEPIHMYTAAFSYVVDNPNMALLISFVFVIISQIKINVTNAYAGSLAWSNFFSRTTHTHLGRAVWVLFNIAIALMLMLMGVFEVLEKILGLYSNVAIAWVASIFADLVINKPLKLSPPVIEFKRAHLFNINPVGSLSTLIASILSIVAFSGTFGAELQAFSSLIALFSALALSPLICILTKGKYYIARPAEVLEEGHHTCKSCHDDFDAADMATCPWLSGSICSVCCSVEGRCNDVCKTEKEFDLKERLIRWLQGISKEWEGSTKIPIAINFLSSYLGLLLTASFLLWTSYIVQIEGLDKSNLISVKNTYFNIFYLFALLLFVAAWLLVLMQQSKEYVEVKRREAELQLNDAYSVISSSVHYASNIQQTILPDVSRLEEVFADYFVIWEPRDVVGGDIYWCRRWGDGYVFINADCTGHGVPGAFLTLIATGALDRARHEVEAGKLGALVTRMHQIVKRTLNQHTDYAKSDDGLELGACYIPNDNANPMIFVGARFSLFVSNGKSIEEIKGDKKGLGYAEISEDQGFKEHIVNKISGHAYYMTSDGLIDQVGGERRRGFSKKRFRSILLELAHLSMPEQKANILKTLSEYQGQEVRRDDISVLGFKVR</sequence>
<feature type="transmembrane region" description="Helical" evidence="1">
    <location>
        <begin position="357"/>
        <end position="376"/>
    </location>
</feature>
<evidence type="ECO:0000256" key="1">
    <source>
        <dbReference type="SAM" id="Phobius"/>
    </source>
</evidence>
<dbReference type="STRING" id="1867952.MTBPR1_60030"/>
<dbReference type="Gene3D" id="3.60.40.10">
    <property type="entry name" value="PPM-type phosphatase domain"/>
    <property type="match status" value="1"/>
</dbReference>
<feature type="domain" description="PPM-type phosphatase" evidence="2">
    <location>
        <begin position="700"/>
        <end position="900"/>
    </location>
</feature>
<feature type="transmembrane region" description="Helical" evidence="1">
    <location>
        <begin position="562"/>
        <end position="587"/>
    </location>
</feature>
<dbReference type="GO" id="GO:0005886">
    <property type="term" value="C:plasma membrane"/>
    <property type="evidence" value="ECO:0007669"/>
    <property type="project" value="TreeGrafter"/>
</dbReference>
<evidence type="ECO:0000313" key="4">
    <source>
        <dbReference type="Proteomes" id="UP000231658"/>
    </source>
</evidence>
<keyword evidence="1" id="KW-0812">Transmembrane</keyword>
<dbReference type="InterPro" id="IPR036457">
    <property type="entry name" value="PPM-type-like_dom_sf"/>
</dbReference>
<dbReference type="PANTHER" id="PTHR30569:SF0">
    <property type="entry name" value="CYTOSINE PERMEASE"/>
    <property type="match status" value="1"/>
</dbReference>
<dbReference type="GO" id="GO:0015209">
    <property type="term" value="F:cytosine transmembrane transporter activity"/>
    <property type="evidence" value="ECO:0007669"/>
    <property type="project" value="InterPro"/>
</dbReference>
<feature type="transmembrane region" description="Helical" evidence="1">
    <location>
        <begin position="253"/>
        <end position="269"/>
    </location>
</feature>
<feature type="transmembrane region" description="Helical" evidence="1">
    <location>
        <begin position="71"/>
        <end position="93"/>
    </location>
</feature>
<reference evidence="3 4" key="1">
    <citation type="submission" date="2016-07" db="EMBL/GenBank/DDBJ databases">
        <authorList>
            <person name="Lefevre C.T."/>
        </authorList>
    </citation>
    <scope>NUCLEOTIDE SEQUENCE [LARGE SCALE GENOMIC DNA]</scope>
    <source>
        <strain evidence="3">PR1</strain>
    </source>
</reference>
<organism evidence="3 4">
    <name type="scientific">Candidatus Terasakiella magnetica</name>
    <dbReference type="NCBI Taxonomy" id="1867952"/>
    <lineage>
        <taxon>Bacteria</taxon>
        <taxon>Pseudomonadati</taxon>
        <taxon>Pseudomonadota</taxon>
        <taxon>Alphaproteobacteria</taxon>
        <taxon>Rhodospirillales</taxon>
        <taxon>Terasakiellaceae</taxon>
        <taxon>Terasakiella</taxon>
    </lineage>
</organism>
<dbReference type="RefSeq" id="WP_069189548.1">
    <property type="nucleotide sequence ID" value="NZ_FLYE01000045.1"/>
</dbReference>
<feature type="transmembrane region" description="Helical" evidence="1">
    <location>
        <begin position="178"/>
        <end position="194"/>
    </location>
</feature>
<dbReference type="InterPro" id="IPR001932">
    <property type="entry name" value="PPM-type_phosphatase-like_dom"/>
</dbReference>
<feature type="transmembrane region" description="Helical" evidence="1">
    <location>
        <begin position="275"/>
        <end position="292"/>
    </location>
</feature>
<dbReference type="EMBL" id="FLYE01000045">
    <property type="protein sequence ID" value="SCA57517.1"/>
    <property type="molecule type" value="Genomic_DNA"/>
</dbReference>
<feature type="transmembrane region" description="Helical" evidence="1">
    <location>
        <begin position="453"/>
        <end position="473"/>
    </location>
</feature>
<name>A0A1C3RJV9_9PROT</name>
<proteinExistence type="predicted"/>
<evidence type="ECO:0000313" key="3">
    <source>
        <dbReference type="EMBL" id="SCA57517.1"/>
    </source>
</evidence>
<dbReference type="InterPro" id="IPR030191">
    <property type="entry name" value="CodB"/>
</dbReference>
<feature type="transmembrane region" description="Helical" evidence="1">
    <location>
        <begin position="105"/>
        <end position="128"/>
    </location>
</feature>
<accession>A0A1C3RJV9</accession>
<keyword evidence="4" id="KW-1185">Reference proteome</keyword>
<dbReference type="Pfam" id="PF07228">
    <property type="entry name" value="SpoIIE"/>
    <property type="match status" value="1"/>
</dbReference>
<evidence type="ECO:0000259" key="2">
    <source>
        <dbReference type="Pfam" id="PF07228"/>
    </source>
</evidence>
<feature type="transmembrane region" description="Helical" evidence="1">
    <location>
        <begin position="214"/>
        <end position="232"/>
    </location>
</feature>
<feature type="transmembrane region" description="Helical" evidence="1">
    <location>
        <begin position="607"/>
        <end position="625"/>
    </location>
</feature>
<dbReference type="AlphaFoldDB" id="A0A1C3RJV9"/>
<dbReference type="Gene3D" id="1.10.4160.10">
    <property type="entry name" value="Hydantoin permease"/>
    <property type="match status" value="1"/>
</dbReference>
<feature type="transmembrane region" description="Helical" evidence="1">
    <location>
        <begin position="148"/>
        <end position="166"/>
    </location>
</feature>
<protein>
    <recommendedName>
        <fullName evidence="2">PPM-type phosphatase domain-containing protein</fullName>
    </recommendedName>
</protein>